<name>A0A4Y2BY22_ARAVE</name>
<dbReference type="EMBL" id="BGPR01000116">
    <property type="protein sequence ID" value="GBL96044.1"/>
    <property type="molecule type" value="Genomic_DNA"/>
</dbReference>
<dbReference type="Proteomes" id="UP000499080">
    <property type="component" value="Unassembled WGS sequence"/>
</dbReference>
<protein>
    <submittedName>
        <fullName evidence="1">Uncharacterized protein</fullName>
    </submittedName>
</protein>
<dbReference type="AlphaFoldDB" id="A0A4Y2BY22"/>
<accession>A0A4Y2BY22</accession>
<evidence type="ECO:0000313" key="1">
    <source>
        <dbReference type="EMBL" id="GBL96044.1"/>
    </source>
</evidence>
<comment type="caution">
    <text evidence="1">The sequence shown here is derived from an EMBL/GenBank/DDBJ whole genome shotgun (WGS) entry which is preliminary data.</text>
</comment>
<reference evidence="1 2" key="1">
    <citation type="journal article" date="2019" name="Sci. Rep.">
        <title>Orb-weaving spider Araneus ventricosus genome elucidates the spidroin gene catalogue.</title>
        <authorList>
            <person name="Kono N."/>
            <person name="Nakamura H."/>
            <person name="Ohtoshi R."/>
            <person name="Moran D.A.P."/>
            <person name="Shinohara A."/>
            <person name="Yoshida Y."/>
            <person name="Fujiwara M."/>
            <person name="Mori M."/>
            <person name="Tomita M."/>
            <person name="Arakawa K."/>
        </authorList>
    </citation>
    <scope>NUCLEOTIDE SEQUENCE [LARGE SCALE GENOMIC DNA]</scope>
</reference>
<organism evidence="1 2">
    <name type="scientific">Araneus ventricosus</name>
    <name type="common">Orbweaver spider</name>
    <name type="synonym">Epeira ventricosa</name>
    <dbReference type="NCBI Taxonomy" id="182803"/>
    <lineage>
        <taxon>Eukaryota</taxon>
        <taxon>Metazoa</taxon>
        <taxon>Ecdysozoa</taxon>
        <taxon>Arthropoda</taxon>
        <taxon>Chelicerata</taxon>
        <taxon>Arachnida</taxon>
        <taxon>Araneae</taxon>
        <taxon>Araneomorphae</taxon>
        <taxon>Entelegynae</taxon>
        <taxon>Araneoidea</taxon>
        <taxon>Araneidae</taxon>
        <taxon>Araneus</taxon>
    </lineage>
</organism>
<keyword evidence="2" id="KW-1185">Reference proteome</keyword>
<proteinExistence type="predicted"/>
<gene>
    <name evidence="1" type="ORF">AVEN_200000_1</name>
</gene>
<evidence type="ECO:0000313" key="2">
    <source>
        <dbReference type="Proteomes" id="UP000499080"/>
    </source>
</evidence>
<sequence>MWACPSPLKSWVLTQSCIMDEIHLPTELIVPALALHGPFEKSKFLWPEKELLDSTLPSVPLRVTFEVLQEKFYAKFIPFVNQVIKTLKLLQSSLKHLTLYQLACDARTDSRMYNWVNVPFGLLFSSRSLWGAASMNSNC</sequence>